<dbReference type="GO" id="GO:0006952">
    <property type="term" value="P:defense response"/>
    <property type="evidence" value="ECO:0007669"/>
    <property type="project" value="TreeGrafter"/>
</dbReference>
<evidence type="ECO:0000256" key="2">
    <source>
        <dbReference type="ARBA" id="ARBA00022827"/>
    </source>
</evidence>
<dbReference type="InterPro" id="IPR050369">
    <property type="entry name" value="RBOH/FRE"/>
</dbReference>
<dbReference type="OrthoDB" id="167398at2759"/>
<feature type="non-terminal residue" evidence="5">
    <location>
        <position position="1"/>
    </location>
</feature>
<keyword evidence="1" id="KW-0285">Flavoprotein</keyword>
<dbReference type="GO" id="GO:0016175">
    <property type="term" value="F:superoxide-generating NAD(P)H oxidase activity"/>
    <property type="evidence" value="ECO:0007669"/>
    <property type="project" value="TreeGrafter"/>
</dbReference>
<dbReference type="EMBL" id="BFAA01035528">
    <property type="protein sequence ID" value="GCB83096.1"/>
    <property type="molecule type" value="Genomic_DNA"/>
</dbReference>
<dbReference type="PANTHER" id="PTHR11972:SF60">
    <property type="entry name" value="CYTOCHROME B-245 HEAVY CHAIN"/>
    <property type="match status" value="1"/>
</dbReference>
<evidence type="ECO:0000313" key="5">
    <source>
        <dbReference type="EMBL" id="GCB83096.1"/>
    </source>
</evidence>
<protein>
    <submittedName>
        <fullName evidence="5">Uncharacterized protein</fullName>
    </submittedName>
</protein>
<comment type="caution">
    <text evidence="5">The sequence shown here is derived from an EMBL/GenBank/DDBJ whole genome shotgun (WGS) entry which is preliminary data.</text>
</comment>
<dbReference type="AlphaFoldDB" id="A0A401QCL8"/>
<evidence type="ECO:0000313" key="6">
    <source>
        <dbReference type="Proteomes" id="UP000288216"/>
    </source>
</evidence>
<organism evidence="5 6">
    <name type="scientific">Scyliorhinus torazame</name>
    <name type="common">Cloudy catshark</name>
    <name type="synonym">Catulus torazame</name>
    <dbReference type="NCBI Taxonomy" id="75743"/>
    <lineage>
        <taxon>Eukaryota</taxon>
        <taxon>Metazoa</taxon>
        <taxon>Chordata</taxon>
        <taxon>Craniata</taxon>
        <taxon>Vertebrata</taxon>
        <taxon>Chondrichthyes</taxon>
        <taxon>Elasmobranchii</taxon>
        <taxon>Galeomorphii</taxon>
        <taxon>Galeoidea</taxon>
        <taxon>Carcharhiniformes</taxon>
        <taxon>Scyliorhinidae</taxon>
        <taxon>Scyliorhinus</taxon>
    </lineage>
</organism>
<dbReference type="STRING" id="75743.A0A401QCL8"/>
<dbReference type="OMA" id="VHYYLLY"/>
<gene>
    <name evidence="5" type="ORF">scyTo_0023905</name>
</gene>
<reference evidence="5 6" key="1">
    <citation type="journal article" date="2018" name="Nat. Ecol. Evol.">
        <title>Shark genomes provide insights into elasmobranch evolution and the origin of vertebrates.</title>
        <authorList>
            <person name="Hara Y"/>
            <person name="Yamaguchi K"/>
            <person name="Onimaru K"/>
            <person name="Kadota M"/>
            <person name="Koyanagi M"/>
            <person name="Keeley SD"/>
            <person name="Tatsumi K"/>
            <person name="Tanaka K"/>
            <person name="Motone F"/>
            <person name="Kageyama Y"/>
            <person name="Nozu R"/>
            <person name="Adachi N"/>
            <person name="Nishimura O"/>
            <person name="Nakagawa R"/>
            <person name="Tanegashima C"/>
            <person name="Kiyatake I"/>
            <person name="Matsumoto R"/>
            <person name="Murakumo K"/>
            <person name="Nishida K"/>
            <person name="Terakita A"/>
            <person name="Kuratani S"/>
            <person name="Sato K"/>
            <person name="Hyodo S Kuraku.S."/>
        </authorList>
    </citation>
    <scope>NUCLEOTIDE SEQUENCE [LARGE SCALE GENOMIC DNA]</scope>
</reference>
<evidence type="ECO:0000256" key="3">
    <source>
        <dbReference type="ARBA" id="ARBA00022857"/>
    </source>
</evidence>
<keyword evidence="2" id="KW-0274">FAD</keyword>
<keyword evidence="4" id="KW-0560">Oxidoreductase</keyword>
<dbReference type="Proteomes" id="UP000288216">
    <property type="component" value="Unassembled WGS sequence"/>
</dbReference>
<evidence type="ECO:0000256" key="4">
    <source>
        <dbReference type="ARBA" id="ARBA00023002"/>
    </source>
</evidence>
<dbReference type="GO" id="GO:0043020">
    <property type="term" value="C:NADPH oxidase complex"/>
    <property type="evidence" value="ECO:0007669"/>
    <property type="project" value="TreeGrafter"/>
</dbReference>
<sequence>LVWLGINAFLFVHFFFVYEDGEKFYYTRELVGSALAWARAPAACLNFNCMLILLPVCRNLLSFMRGSCG</sequence>
<dbReference type="PANTHER" id="PTHR11972">
    <property type="entry name" value="NADPH OXIDASE"/>
    <property type="match status" value="1"/>
</dbReference>
<feature type="non-terminal residue" evidence="5">
    <location>
        <position position="69"/>
    </location>
</feature>
<proteinExistence type="predicted"/>
<keyword evidence="6" id="KW-1185">Reference proteome</keyword>
<keyword evidence="3" id="KW-0521">NADP</keyword>
<dbReference type="GO" id="GO:0042554">
    <property type="term" value="P:superoxide anion generation"/>
    <property type="evidence" value="ECO:0007669"/>
    <property type="project" value="TreeGrafter"/>
</dbReference>
<accession>A0A401QCL8</accession>
<evidence type="ECO:0000256" key="1">
    <source>
        <dbReference type="ARBA" id="ARBA00022630"/>
    </source>
</evidence>
<name>A0A401QCL8_SCYTO</name>